<accession>A0ABQ9ZD62</accession>
<keyword evidence="3" id="KW-1185">Reference proteome</keyword>
<keyword evidence="1" id="KW-1133">Transmembrane helix</keyword>
<evidence type="ECO:0000313" key="2">
    <source>
        <dbReference type="EMBL" id="KAK4010836.1"/>
    </source>
</evidence>
<feature type="transmembrane region" description="Helical" evidence="1">
    <location>
        <begin position="27"/>
        <end position="46"/>
    </location>
</feature>
<organism evidence="2 3">
    <name type="scientific">Daphnia magna</name>
    <dbReference type="NCBI Taxonomy" id="35525"/>
    <lineage>
        <taxon>Eukaryota</taxon>
        <taxon>Metazoa</taxon>
        <taxon>Ecdysozoa</taxon>
        <taxon>Arthropoda</taxon>
        <taxon>Crustacea</taxon>
        <taxon>Branchiopoda</taxon>
        <taxon>Diplostraca</taxon>
        <taxon>Cladocera</taxon>
        <taxon>Anomopoda</taxon>
        <taxon>Daphniidae</taxon>
        <taxon>Daphnia</taxon>
    </lineage>
</organism>
<protein>
    <recommendedName>
        <fullName evidence="4">Transmembrane protein</fullName>
    </recommendedName>
</protein>
<reference evidence="2 3" key="1">
    <citation type="journal article" date="2023" name="Nucleic Acids Res.">
        <title>The hologenome of Daphnia magna reveals possible DNA methylation and microbiome-mediated evolution of the host genome.</title>
        <authorList>
            <person name="Chaturvedi A."/>
            <person name="Li X."/>
            <person name="Dhandapani V."/>
            <person name="Marshall H."/>
            <person name="Kissane S."/>
            <person name="Cuenca-Cambronero M."/>
            <person name="Asole G."/>
            <person name="Calvet F."/>
            <person name="Ruiz-Romero M."/>
            <person name="Marangio P."/>
            <person name="Guigo R."/>
            <person name="Rago D."/>
            <person name="Mirbahai L."/>
            <person name="Eastwood N."/>
            <person name="Colbourne J.K."/>
            <person name="Zhou J."/>
            <person name="Mallon E."/>
            <person name="Orsini L."/>
        </authorList>
    </citation>
    <scope>NUCLEOTIDE SEQUENCE [LARGE SCALE GENOMIC DNA]</scope>
    <source>
        <strain evidence="2">LRV0_1</strain>
    </source>
</reference>
<evidence type="ECO:0008006" key="4">
    <source>
        <dbReference type="Google" id="ProtNLM"/>
    </source>
</evidence>
<evidence type="ECO:0000313" key="3">
    <source>
        <dbReference type="Proteomes" id="UP001234178"/>
    </source>
</evidence>
<dbReference type="Proteomes" id="UP001234178">
    <property type="component" value="Unassembled WGS sequence"/>
</dbReference>
<dbReference type="EMBL" id="JAOYFB010000003">
    <property type="protein sequence ID" value="KAK4010836.1"/>
    <property type="molecule type" value="Genomic_DNA"/>
</dbReference>
<gene>
    <name evidence="2" type="ORF">OUZ56_019965</name>
</gene>
<proteinExistence type="predicted"/>
<keyword evidence="1" id="KW-0812">Transmembrane</keyword>
<evidence type="ECO:0000256" key="1">
    <source>
        <dbReference type="SAM" id="Phobius"/>
    </source>
</evidence>
<feature type="transmembrane region" description="Helical" evidence="1">
    <location>
        <begin position="124"/>
        <end position="148"/>
    </location>
</feature>
<sequence length="160" mass="19165">MEQLQEWYSNIRIFPINCVKTFEIMQLLRIEFSLLLIYMICGISYANDVMRRIRAVRWLSWHNEFSEIPMGKIKSSRILEKSATLNPLDDRRLLRFCPASIYHGDHNGHYSYWTFSVDSRTVKLIWGFFIRLLVATGISDYNVFVWILRKFSCLRFLICH</sequence>
<comment type="caution">
    <text evidence="2">The sequence shown here is derived from an EMBL/GenBank/DDBJ whole genome shotgun (WGS) entry which is preliminary data.</text>
</comment>
<name>A0ABQ9ZD62_9CRUS</name>
<keyword evidence="1" id="KW-0472">Membrane</keyword>